<dbReference type="OrthoDB" id="7443339at2"/>
<proteinExistence type="predicted"/>
<evidence type="ECO:0000256" key="1">
    <source>
        <dbReference type="ARBA" id="ARBA00022729"/>
    </source>
</evidence>
<dbReference type="Pfam" id="PF18911">
    <property type="entry name" value="PKD_4"/>
    <property type="match status" value="1"/>
</dbReference>
<dbReference type="Proteomes" id="UP000249248">
    <property type="component" value="Unassembled WGS sequence"/>
</dbReference>
<organism evidence="4 5">
    <name type="scientific">Putridiphycobacter roseus</name>
    <dbReference type="NCBI Taxonomy" id="2219161"/>
    <lineage>
        <taxon>Bacteria</taxon>
        <taxon>Pseudomonadati</taxon>
        <taxon>Bacteroidota</taxon>
        <taxon>Flavobacteriia</taxon>
        <taxon>Flavobacteriales</taxon>
        <taxon>Crocinitomicaceae</taxon>
        <taxon>Putridiphycobacter</taxon>
    </lineage>
</organism>
<dbReference type="InterPro" id="IPR022409">
    <property type="entry name" value="PKD/Chitinase_dom"/>
</dbReference>
<dbReference type="InterPro" id="IPR026444">
    <property type="entry name" value="Secre_tail"/>
</dbReference>
<protein>
    <recommendedName>
        <fullName evidence="3">PKD domain-containing protein</fullName>
    </recommendedName>
</protein>
<feature type="signal peptide" evidence="2">
    <location>
        <begin position="1"/>
        <end position="19"/>
    </location>
</feature>
<evidence type="ECO:0000256" key="2">
    <source>
        <dbReference type="SAM" id="SignalP"/>
    </source>
</evidence>
<dbReference type="PROSITE" id="PS50093">
    <property type="entry name" value="PKD"/>
    <property type="match status" value="1"/>
</dbReference>
<dbReference type="AlphaFoldDB" id="A0A2W1N0C4"/>
<dbReference type="Pfam" id="PF18962">
    <property type="entry name" value="Por_Secre_tail"/>
    <property type="match status" value="1"/>
</dbReference>
<comment type="caution">
    <text evidence="4">The sequence shown here is derived from an EMBL/GenBank/DDBJ whole genome shotgun (WGS) entry which is preliminary data.</text>
</comment>
<dbReference type="CDD" id="cd00146">
    <property type="entry name" value="PKD"/>
    <property type="match status" value="1"/>
</dbReference>
<dbReference type="SMART" id="SM00089">
    <property type="entry name" value="PKD"/>
    <property type="match status" value="2"/>
</dbReference>
<evidence type="ECO:0000313" key="4">
    <source>
        <dbReference type="EMBL" id="PZE16371.1"/>
    </source>
</evidence>
<keyword evidence="5" id="KW-1185">Reference proteome</keyword>
<feature type="domain" description="PKD" evidence="3">
    <location>
        <begin position="366"/>
        <end position="411"/>
    </location>
</feature>
<dbReference type="InterPro" id="IPR000601">
    <property type="entry name" value="PKD_dom"/>
</dbReference>
<feature type="chain" id="PRO_5016028355" description="PKD domain-containing protein" evidence="2">
    <location>
        <begin position="20"/>
        <end position="495"/>
    </location>
</feature>
<keyword evidence="1 2" id="KW-0732">Signal</keyword>
<dbReference type="NCBIfam" id="TIGR04183">
    <property type="entry name" value="Por_Secre_tail"/>
    <property type="match status" value="1"/>
</dbReference>
<dbReference type="Gene3D" id="2.60.40.10">
    <property type="entry name" value="Immunoglobulins"/>
    <property type="match status" value="1"/>
</dbReference>
<dbReference type="InterPro" id="IPR035986">
    <property type="entry name" value="PKD_dom_sf"/>
</dbReference>
<sequence length="495" mass="55304">MKYIYILSLFLIFPILSQAQFSKPMGRNTAKAPIWGNQTKSSTAVCGAYYNNYVGLGKMTNVRIESMRTGNATEAGQYNGRAQKYNAPQPIEVSGVEFYAYILNNPAMDSIMVITTLNNYDATGNTLGTELARDTVYVKHNSFDPFTTPLPNIAVQSTFDVPVTVTSEYMVTMTTPTDDSLKIIANDFNTNDGQGDNMGYALYDNVNYPTYYGWYDMIADFAADYDFLISPKVKYSQYDTLIIEDTVICPTNDLFCLNYIQSGVNFNKQYNANYSSPYASVSMAWGDGNTTLDTAFACHFYNTTGMHTVQLKDTLSLWNYSAPDCPIEITKTIEVLDTIQVDFTYTLTGNTANFTTIATGVDSVWWDFGDASTGNNQLNPTHTYSGPGNYTVWLYSYNECMTRTVIKTITIKTSGINNTTVSTPQFYPNPASSQLKFEGEILQLKVINIAGETVYSNKNVHQNFLLDVSTFSNGTYFVSIENSNDTYTKKLVIRH</sequence>
<gene>
    <name evidence="4" type="ORF">DNU06_13745</name>
</gene>
<dbReference type="EMBL" id="QKSB01000009">
    <property type="protein sequence ID" value="PZE16371.1"/>
    <property type="molecule type" value="Genomic_DNA"/>
</dbReference>
<dbReference type="SUPFAM" id="SSF49299">
    <property type="entry name" value="PKD domain"/>
    <property type="match status" value="1"/>
</dbReference>
<evidence type="ECO:0000313" key="5">
    <source>
        <dbReference type="Proteomes" id="UP000249248"/>
    </source>
</evidence>
<reference evidence="4 5" key="1">
    <citation type="submission" date="2018-06" db="EMBL/GenBank/DDBJ databases">
        <title>The draft genome sequence of Crocinitomix sp. SM1701.</title>
        <authorList>
            <person name="Zhang X."/>
        </authorList>
    </citation>
    <scope>NUCLEOTIDE SEQUENCE [LARGE SCALE GENOMIC DNA]</scope>
    <source>
        <strain evidence="4 5">SM1701</strain>
    </source>
</reference>
<evidence type="ECO:0000259" key="3">
    <source>
        <dbReference type="PROSITE" id="PS50093"/>
    </source>
</evidence>
<name>A0A2W1N0C4_9FLAO</name>
<dbReference type="InterPro" id="IPR013783">
    <property type="entry name" value="Ig-like_fold"/>
</dbReference>
<accession>A0A2W1N0C4</accession>